<dbReference type="InterPro" id="IPR050297">
    <property type="entry name" value="LipidA_mod_glycosyltrf_83"/>
</dbReference>
<organism evidence="9 10">
    <name type="scientific">Candidatus Niyogibacteria bacterium CG10_big_fil_rev_8_21_14_0_10_42_19</name>
    <dbReference type="NCBI Taxonomy" id="1974725"/>
    <lineage>
        <taxon>Bacteria</taxon>
        <taxon>Candidatus Niyogiibacteriota</taxon>
    </lineage>
</organism>
<protein>
    <recommendedName>
        <fullName evidence="11">Glycosyltransferase RgtA/B/C/D-like domain-containing protein</fullName>
    </recommendedName>
</protein>
<feature type="transmembrane region" description="Helical" evidence="8">
    <location>
        <begin position="182"/>
        <end position="197"/>
    </location>
</feature>
<dbReference type="EMBL" id="PFCN01000014">
    <property type="protein sequence ID" value="PIR70513.1"/>
    <property type="molecule type" value="Genomic_DNA"/>
</dbReference>
<dbReference type="AlphaFoldDB" id="A0A2H0TG37"/>
<feature type="transmembrane region" description="Helical" evidence="8">
    <location>
        <begin position="9"/>
        <end position="28"/>
    </location>
</feature>
<dbReference type="PANTHER" id="PTHR33908:SF11">
    <property type="entry name" value="MEMBRANE PROTEIN"/>
    <property type="match status" value="1"/>
</dbReference>
<feature type="transmembrane region" description="Helical" evidence="8">
    <location>
        <begin position="132"/>
        <end position="149"/>
    </location>
</feature>
<feature type="transmembrane region" description="Helical" evidence="8">
    <location>
        <begin position="354"/>
        <end position="374"/>
    </location>
</feature>
<keyword evidence="6 8" id="KW-1133">Transmembrane helix</keyword>
<comment type="subcellular location">
    <subcellularLocation>
        <location evidence="1">Cell membrane</location>
        <topology evidence="1">Multi-pass membrane protein</topology>
    </subcellularLocation>
</comment>
<accession>A0A2H0TG37</accession>
<evidence type="ECO:0000256" key="1">
    <source>
        <dbReference type="ARBA" id="ARBA00004651"/>
    </source>
</evidence>
<feature type="transmembrane region" description="Helical" evidence="8">
    <location>
        <begin position="380"/>
        <end position="402"/>
    </location>
</feature>
<keyword evidence="4" id="KW-0808">Transferase</keyword>
<proteinExistence type="predicted"/>
<evidence type="ECO:0000313" key="10">
    <source>
        <dbReference type="Proteomes" id="UP000229383"/>
    </source>
</evidence>
<keyword evidence="2" id="KW-1003">Cell membrane</keyword>
<evidence type="ECO:0000256" key="6">
    <source>
        <dbReference type="ARBA" id="ARBA00022989"/>
    </source>
</evidence>
<feature type="transmembrane region" description="Helical" evidence="8">
    <location>
        <begin position="90"/>
        <end position="111"/>
    </location>
</feature>
<evidence type="ECO:0008006" key="11">
    <source>
        <dbReference type="Google" id="ProtNLM"/>
    </source>
</evidence>
<dbReference type="GO" id="GO:0005886">
    <property type="term" value="C:plasma membrane"/>
    <property type="evidence" value="ECO:0007669"/>
    <property type="project" value="UniProtKB-SubCell"/>
</dbReference>
<name>A0A2H0TG37_9BACT</name>
<dbReference type="PANTHER" id="PTHR33908">
    <property type="entry name" value="MANNOSYLTRANSFERASE YKCB-RELATED"/>
    <property type="match status" value="1"/>
</dbReference>
<reference evidence="10" key="1">
    <citation type="submission" date="2017-09" db="EMBL/GenBank/DDBJ databases">
        <title>Depth-based differentiation of microbial function through sediment-hosted aquifers and enrichment of novel symbionts in the deep terrestrial subsurface.</title>
        <authorList>
            <person name="Probst A.J."/>
            <person name="Ladd B."/>
            <person name="Jarett J.K."/>
            <person name="Geller-Mcgrath D.E."/>
            <person name="Sieber C.M.K."/>
            <person name="Emerson J.B."/>
            <person name="Anantharaman K."/>
            <person name="Thomas B.C."/>
            <person name="Malmstrom R."/>
            <person name="Stieglmeier M."/>
            <person name="Klingl A."/>
            <person name="Woyke T."/>
            <person name="Ryan C.M."/>
            <person name="Banfield J.F."/>
        </authorList>
    </citation>
    <scope>NUCLEOTIDE SEQUENCE [LARGE SCALE GENOMIC DNA]</scope>
</reference>
<evidence type="ECO:0000256" key="3">
    <source>
        <dbReference type="ARBA" id="ARBA00022676"/>
    </source>
</evidence>
<feature type="transmembrane region" description="Helical" evidence="8">
    <location>
        <begin position="430"/>
        <end position="451"/>
    </location>
</feature>
<evidence type="ECO:0000313" key="9">
    <source>
        <dbReference type="EMBL" id="PIR70513.1"/>
    </source>
</evidence>
<feature type="transmembrane region" description="Helical" evidence="8">
    <location>
        <begin position="203"/>
        <end position="220"/>
    </location>
</feature>
<evidence type="ECO:0000256" key="5">
    <source>
        <dbReference type="ARBA" id="ARBA00022692"/>
    </source>
</evidence>
<feature type="transmembrane region" description="Helical" evidence="8">
    <location>
        <begin position="232"/>
        <end position="256"/>
    </location>
</feature>
<dbReference type="GO" id="GO:0016763">
    <property type="term" value="F:pentosyltransferase activity"/>
    <property type="evidence" value="ECO:0007669"/>
    <property type="project" value="TreeGrafter"/>
</dbReference>
<evidence type="ECO:0000256" key="7">
    <source>
        <dbReference type="ARBA" id="ARBA00023136"/>
    </source>
</evidence>
<feature type="transmembrane region" description="Helical" evidence="8">
    <location>
        <begin position="311"/>
        <end position="333"/>
    </location>
</feature>
<evidence type="ECO:0000256" key="8">
    <source>
        <dbReference type="SAM" id="Phobius"/>
    </source>
</evidence>
<feature type="transmembrane region" description="Helical" evidence="8">
    <location>
        <begin position="155"/>
        <end position="175"/>
    </location>
</feature>
<sequence length="579" mass="65593">MSHSSAEKNVVVSIVLIMVIAAFFRFSALDLFPPGLYPDEAMNGNNALLALNSNEPEGGFKMFYPDNNGREGLFMNIIAVSISVSGNEPWAIRIVSSFFGLAAVLGVFLFARELFRDRAGDLRIFGMNKNTLIALTASFFLATNFWHIIFSRIGFRAIMAPAFLAWGLYFLWLIFREDFSHNKKALAVAAGGILFGLGFHSYIAYRVVPVLLIFPFLMIWKIRKSFTFGKPGCLWCVFTLFIFFVFITVLPLWLYYIDNPADFFGRTSQISIFSSENPLKILGSNLLKTLGMFWFSGDYNWRHNFAGAPQLFWPIGLLFALGIIVSVINIFSAKGGSASGGKKLSTRFLEVATSPEKFLGAWFFIGLFPVIFSAEGIPHALRAIIIIPPVMIISAIGFIFLAEKIKIKIDKNETAYPEYAHQLKRIRKEIVILFFVFMFALLGASFNKYFLRWGPHPDVYSSFSGDYVKIGKWLNEKPQEITKYVIINASGTEVRIPGSNKTLPMPAQTVMYITDTWTAKNQQLRNFKYLRPDEINLITCDNKCYIALLESDINIYRQIKLKIGEHFIYTDDGIILIEK</sequence>
<gene>
    <name evidence="9" type="ORF">COU46_01075</name>
</gene>
<evidence type="ECO:0000256" key="2">
    <source>
        <dbReference type="ARBA" id="ARBA00022475"/>
    </source>
</evidence>
<comment type="caution">
    <text evidence="9">The sequence shown here is derived from an EMBL/GenBank/DDBJ whole genome shotgun (WGS) entry which is preliminary data.</text>
</comment>
<evidence type="ECO:0000256" key="4">
    <source>
        <dbReference type="ARBA" id="ARBA00022679"/>
    </source>
</evidence>
<keyword evidence="7 8" id="KW-0472">Membrane</keyword>
<dbReference type="GO" id="GO:0009103">
    <property type="term" value="P:lipopolysaccharide biosynthetic process"/>
    <property type="evidence" value="ECO:0007669"/>
    <property type="project" value="UniProtKB-ARBA"/>
</dbReference>
<keyword evidence="5 8" id="KW-0812">Transmembrane</keyword>
<dbReference type="Proteomes" id="UP000229383">
    <property type="component" value="Unassembled WGS sequence"/>
</dbReference>
<keyword evidence="3" id="KW-0328">Glycosyltransferase</keyword>